<sequence length="284" mass="29946">MRQESVAHRPHPALRPYVAAAVGYLHEGLPPGEHLGLPSPWLTVVVPLDEPLVVAAHPDPAQAPGSFDALVGGLHTRPARIVHPGRQAGIQLSLTPFGARALLGCPAGALASLDAPLADVLGPAGTELVERVRAAGTWPARFAALDTVLLRRLGPVALPPAEVIEAWRLTTAAHGRLRVADVAARIGWSPRHLEQRFRAETGLGPKEAARVARFDRARRALAARVASGGPPDLAALATAAGFADQPHLTREWRAFSGLPPKRWLAAEFGFVQDTRALSAALSGP</sequence>
<dbReference type="PANTHER" id="PTHR46796:SF15">
    <property type="entry name" value="BLL1074 PROTEIN"/>
    <property type="match status" value="1"/>
</dbReference>
<evidence type="ECO:0000256" key="3">
    <source>
        <dbReference type="ARBA" id="ARBA00023163"/>
    </source>
</evidence>
<evidence type="ECO:0000313" key="5">
    <source>
        <dbReference type="EMBL" id="RZU33751.1"/>
    </source>
</evidence>
<keyword evidence="1" id="KW-0805">Transcription regulation</keyword>
<dbReference type="Gene3D" id="1.10.10.60">
    <property type="entry name" value="Homeodomain-like"/>
    <property type="match status" value="1"/>
</dbReference>
<feature type="domain" description="HTH araC/xylS-type" evidence="4">
    <location>
        <begin position="162"/>
        <end position="266"/>
    </location>
</feature>
<protein>
    <submittedName>
        <fullName evidence="5">AraC family transcriptional regulator</fullName>
    </submittedName>
</protein>
<gene>
    <name evidence="5" type="ORF">BKA19_3486</name>
</gene>
<reference evidence="5 6" key="1">
    <citation type="submission" date="2019-02" db="EMBL/GenBank/DDBJ databases">
        <title>Sequencing the genomes of 1000 actinobacteria strains.</title>
        <authorList>
            <person name="Klenk H.-P."/>
        </authorList>
    </citation>
    <scope>NUCLEOTIDE SEQUENCE [LARGE SCALE GENOMIC DNA]</scope>
    <source>
        <strain evidence="5 6">DSM 44509</strain>
    </source>
</reference>
<dbReference type="EMBL" id="SHKV01000001">
    <property type="protein sequence ID" value="RZU33751.1"/>
    <property type="molecule type" value="Genomic_DNA"/>
</dbReference>
<name>A0A4Q7YBZ1_9ACTN</name>
<organism evidence="5 6">
    <name type="scientific">Blastococcus saxobsidens</name>
    <dbReference type="NCBI Taxonomy" id="138336"/>
    <lineage>
        <taxon>Bacteria</taxon>
        <taxon>Bacillati</taxon>
        <taxon>Actinomycetota</taxon>
        <taxon>Actinomycetes</taxon>
        <taxon>Geodermatophilales</taxon>
        <taxon>Geodermatophilaceae</taxon>
        <taxon>Blastococcus</taxon>
    </lineage>
</organism>
<comment type="caution">
    <text evidence="5">The sequence shown here is derived from an EMBL/GenBank/DDBJ whole genome shotgun (WGS) entry which is preliminary data.</text>
</comment>
<dbReference type="OrthoDB" id="2559672at2"/>
<evidence type="ECO:0000256" key="2">
    <source>
        <dbReference type="ARBA" id="ARBA00023125"/>
    </source>
</evidence>
<keyword evidence="2" id="KW-0238">DNA-binding</keyword>
<keyword evidence="3" id="KW-0804">Transcription</keyword>
<keyword evidence="6" id="KW-1185">Reference proteome</keyword>
<evidence type="ECO:0000259" key="4">
    <source>
        <dbReference type="PROSITE" id="PS01124"/>
    </source>
</evidence>
<evidence type="ECO:0000313" key="6">
    <source>
        <dbReference type="Proteomes" id="UP000292507"/>
    </source>
</evidence>
<dbReference type="InterPro" id="IPR050204">
    <property type="entry name" value="AraC_XylS_family_regulators"/>
</dbReference>
<dbReference type="GO" id="GO:0003700">
    <property type="term" value="F:DNA-binding transcription factor activity"/>
    <property type="evidence" value="ECO:0007669"/>
    <property type="project" value="InterPro"/>
</dbReference>
<dbReference type="Pfam" id="PF12833">
    <property type="entry name" value="HTH_18"/>
    <property type="match status" value="1"/>
</dbReference>
<accession>A0A4Q7YBZ1</accession>
<dbReference type="RefSeq" id="WP_104529496.1">
    <property type="nucleotide sequence ID" value="NZ_POQT01000028.1"/>
</dbReference>
<dbReference type="InterPro" id="IPR018060">
    <property type="entry name" value="HTH_AraC"/>
</dbReference>
<evidence type="ECO:0000256" key="1">
    <source>
        <dbReference type="ARBA" id="ARBA00023015"/>
    </source>
</evidence>
<dbReference type="Proteomes" id="UP000292507">
    <property type="component" value="Unassembled WGS sequence"/>
</dbReference>
<dbReference type="PROSITE" id="PS01124">
    <property type="entry name" value="HTH_ARAC_FAMILY_2"/>
    <property type="match status" value="1"/>
</dbReference>
<dbReference type="AlphaFoldDB" id="A0A4Q7YBZ1"/>
<dbReference type="GO" id="GO:0043565">
    <property type="term" value="F:sequence-specific DNA binding"/>
    <property type="evidence" value="ECO:0007669"/>
    <property type="project" value="InterPro"/>
</dbReference>
<dbReference type="PANTHER" id="PTHR46796">
    <property type="entry name" value="HTH-TYPE TRANSCRIPTIONAL ACTIVATOR RHAS-RELATED"/>
    <property type="match status" value="1"/>
</dbReference>
<proteinExistence type="predicted"/>
<dbReference type="SMART" id="SM00342">
    <property type="entry name" value="HTH_ARAC"/>
    <property type="match status" value="1"/>
</dbReference>